<comment type="caution">
    <text evidence="5">The sequence shown here is derived from an EMBL/GenBank/DDBJ whole genome shotgun (WGS) entry which is preliminary data.</text>
</comment>
<evidence type="ECO:0000256" key="3">
    <source>
        <dbReference type="RuleBase" id="RU003682"/>
    </source>
</evidence>
<dbReference type="GO" id="GO:0046872">
    <property type="term" value="F:metal ion binding"/>
    <property type="evidence" value="ECO:0007669"/>
    <property type="project" value="UniProtKB-KW"/>
</dbReference>
<evidence type="ECO:0000313" key="5">
    <source>
        <dbReference type="EMBL" id="KAI5073422.1"/>
    </source>
</evidence>
<evidence type="ECO:0000256" key="2">
    <source>
        <dbReference type="ARBA" id="ARBA00023004"/>
    </source>
</evidence>
<evidence type="ECO:0000256" key="1">
    <source>
        <dbReference type="ARBA" id="ARBA00022723"/>
    </source>
</evidence>
<dbReference type="Pfam" id="PF03171">
    <property type="entry name" value="2OG-FeII_Oxy"/>
    <property type="match status" value="1"/>
</dbReference>
<reference evidence="5" key="1">
    <citation type="submission" date="2021-01" db="EMBL/GenBank/DDBJ databases">
        <title>Adiantum capillus-veneris genome.</title>
        <authorList>
            <person name="Fang Y."/>
            <person name="Liao Q."/>
        </authorList>
    </citation>
    <scope>NUCLEOTIDE SEQUENCE</scope>
    <source>
        <strain evidence="5">H3</strain>
        <tissue evidence="5">Leaf</tissue>
    </source>
</reference>
<protein>
    <recommendedName>
        <fullName evidence="4">Fe2OG dioxygenase domain-containing protein</fullName>
    </recommendedName>
</protein>
<organism evidence="5 6">
    <name type="scientific">Adiantum capillus-veneris</name>
    <name type="common">Maidenhair fern</name>
    <dbReference type="NCBI Taxonomy" id="13818"/>
    <lineage>
        <taxon>Eukaryota</taxon>
        <taxon>Viridiplantae</taxon>
        <taxon>Streptophyta</taxon>
        <taxon>Embryophyta</taxon>
        <taxon>Tracheophyta</taxon>
        <taxon>Polypodiopsida</taxon>
        <taxon>Polypodiidae</taxon>
        <taxon>Polypodiales</taxon>
        <taxon>Pteridineae</taxon>
        <taxon>Pteridaceae</taxon>
        <taxon>Vittarioideae</taxon>
        <taxon>Adiantum</taxon>
    </lineage>
</organism>
<accession>A0A9D4UTZ8</accession>
<dbReference type="PROSITE" id="PS51471">
    <property type="entry name" value="FE2OG_OXY"/>
    <property type="match status" value="1"/>
</dbReference>
<dbReference type="InterPro" id="IPR027443">
    <property type="entry name" value="IPNS-like_sf"/>
</dbReference>
<dbReference type="SUPFAM" id="SSF51197">
    <property type="entry name" value="Clavaminate synthase-like"/>
    <property type="match status" value="1"/>
</dbReference>
<dbReference type="EMBL" id="JABFUD020000011">
    <property type="protein sequence ID" value="KAI5073422.1"/>
    <property type="molecule type" value="Genomic_DNA"/>
</dbReference>
<evidence type="ECO:0000259" key="4">
    <source>
        <dbReference type="PROSITE" id="PS51471"/>
    </source>
</evidence>
<comment type="similarity">
    <text evidence="3">Belongs to the iron/ascorbate-dependent oxidoreductase family.</text>
</comment>
<feature type="domain" description="Fe2OG dioxygenase" evidence="4">
    <location>
        <begin position="213"/>
        <end position="315"/>
    </location>
</feature>
<dbReference type="Pfam" id="PF14226">
    <property type="entry name" value="DIOX_N"/>
    <property type="match status" value="1"/>
</dbReference>
<dbReference type="PANTHER" id="PTHR47990">
    <property type="entry name" value="2-OXOGLUTARATE (2OG) AND FE(II)-DEPENDENT OXYGENASE SUPERFAMILY PROTEIN-RELATED"/>
    <property type="match status" value="1"/>
</dbReference>
<dbReference type="Gene3D" id="2.60.120.330">
    <property type="entry name" value="B-lactam Antibiotic, Isopenicillin N Synthase, Chain"/>
    <property type="match status" value="1"/>
</dbReference>
<name>A0A9D4UTZ8_ADICA</name>
<dbReference type="InterPro" id="IPR044861">
    <property type="entry name" value="IPNS-like_FE2OG_OXY"/>
</dbReference>
<dbReference type="InterPro" id="IPR026992">
    <property type="entry name" value="DIOX_N"/>
</dbReference>
<keyword evidence="3" id="KW-0560">Oxidoreductase</keyword>
<dbReference type="AlphaFoldDB" id="A0A9D4UTZ8"/>
<dbReference type="InterPro" id="IPR005123">
    <property type="entry name" value="Oxoglu/Fe-dep_dioxygenase_dom"/>
</dbReference>
<proteinExistence type="inferred from homology"/>
<keyword evidence="6" id="KW-1185">Reference proteome</keyword>
<dbReference type="InterPro" id="IPR050231">
    <property type="entry name" value="Iron_ascorbate_oxido_reductase"/>
</dbReference>
<dbReference type="Proteomes" id="UP000886520">
    <property type="component" value="Chromosome 11"/>
</dbReference>
<keyword evidence="1 3" id="KW-0479">Metal-binding</keyword>
<dbReference type="OrthoDB" id="288590at2759"/>
<sequence>MAKTEEMPNNSYDTIAELSSLLLAANGDGPHELLGEFVVPESCRPTLPFDATSDKPLPVLDLGATDHPGGLAAKLTEICEEWGFVQVINHGVPSHILREMATFGHSFFTLPTERKLRGAFSYLNGYGAKQINMHGVGTPWVEGLTLRTLPESNIAMFEAKMWPEEGNASLFQTLEQFDSALQEFEITLLQLLAEGLGVESSFFSQHFEKCPELTMGMHFNYYPPCPDPSKVLGALPHTDPSCLTVLYQDRISGLQVQAKDGSWHPVEHKEDGLLVFVGDILQGWSNGRFPAVVHQVVLNNKIPRLSFLHATSPAGDLVIQPAHVGGDPPRYKPFTYKGYMQYKSDLHLQRPDDTQKPIDAYAGITV</sequence>
<gene>
    <name evidence="5" type="ORF">GOP47_0011435</name>
</gene>
<keyword evidence="2 3" id="KW-0408">Iron</keyword>
<dbReference type="GO" id="GO:0016491">
    <property type="term" value="F:oxidoreductase activity"/>
    <property type="evidence" value="ECO:0007669"/>
    <property type="project" value="UniProtKB-KW"/>
</dbReference>
<evidence type="ECO:0000313" key="6">
    <source>
        <dbReference type="Proteomes" id="UP000886520"/>
    </source>
</evidence>